<dbReference type="PANTHER" id="PTHR19328:SF75">
    <property type="entry name" value="ALDOSE SUGAR DEHYDROGENASE YLII"/>
    <property type="match status" value="1"/>
</dbReference>
<keyword evidence="4" id="KW-1185">Reference proteome</keyword>
<reference evidence="4" key="1">
    <citation type="journal article" date="2019" name="Int. J. Syst. Evol. Microbiol.">
        <title>The Global Catalogue of Microorganisms (GCM) 10K type strain sequencing project: providing services to taxonomists for standard genome sequencing and annotation.</title>
        <authorList>
            <consortium name="The Broad Institute Genomics Platform"/>
            <consortium name="The Broad Institute Genome Sequencing Center for Infectious Disease"/>
            <person name="Wu L."/>
            <person name="Ma J."/>
        </authorList>
    </citation>
    <scope>NUCLEOTIDE SEQUENCE [LARGE SCALE GENOMIC DNA]</scope>
    <source>
        <strain evidence="4">CCUG 55250</strain>
    </source>
</reference>
<dbReference type="EMBL" id="JBHSMA010000003">
    <property type="protein sequence ID" value="MFC5410272.1"/>
    <property type="molecule type" value="Genomic_DNA"/>
</dbReference>
<dbReference type="Proteomes" id="UP001596106">
    <property type="component" value="Unassembled WGS sequence"/>
</dbReference>
<evidence type="ECO:0000256" key="1">
    <source>
        <dbReference type="SAM" id="SignalP"/>
    </source>
</evidence>
<dbReference type="SUPFAM" id="SSF50952">
    <property type="entry name" value="Soluble quinoprotein glucose dehydrogenase"/>
    <property type="match status" value="1"/>
</dbReference>
<dbReference type="InterPro" id="IPR011041">
    <property type="entry name" value="Quinoprot_gluc/sorb_DH_b-prop"/>
</dbReference>
<evidence type="ECO:0000313" key="4">
    <source>
        <dbReference type="Proteomes" id="UP001596106"/>
    </source>
</evidence>
<dbReference type="InterPro" id="IPR011042">
    <property type="entry name" value="6-blade_b-propeller_TolB-like"/>
</dbReference>
<dbReference type="EC" id="1.1.5.-" evidence="3"/>
<comment type="caution">
    <text evidence="3">The sequence shown here is derived from an EMBL/GenBank/DDBJ whole genome shotgun (WGS) entry which is preliminary data.</text>
</comment>
<proteinExistence type="predicted"/>
<feature type="chain" id="PRO_5045063062" evidence="1">
    <location>
        <begin position="21"/>
        <end position="404"/>
    </location>
</feature>
<keyword evidence="1" id="KW-0732">Signal</keyword>
<dbReference type="Gene3D" id="2.120.10.30">
    <property type="entry name" value="TolB, C-terminal domain"/>
    <property type="match status" value="1"/>
</dbReference>
<organism evidence="3 4">
    <name type="scientific">Larkinella bovis</name>
    <dbReference type="NCBI Taxonomy" id="683041"/>
    <lineage>
        <taxon>Bacteria</taxon>
        <taxon>Pseudomonadati</taxon>
        <taxon>Bacteroidota</taxon>
        <taxon>Cytophagia</taxon>
        <taxon>Cytophagales</taxon>
        <taxon>Spirosomataceae</taxon>
        <taxon>Larkinella</taxon>
    </lineage>
</organism>
<evidence type="ECO:0000259" key="2">
    <source>
        <dbReference type="Pfam" id="PF07995"/>
    </source>
</evidence>
<feature type="domain" description="Glucose/Sorbosone dehydrogenase" evidence="2">
    <location>
        <begin position="70"/>
        <end position="400"/>
    </location>
</feature>
<dbReference type="Pfam" id="PF07995">
    <property type="entry name" value="GSDH"/>
    <property type="match status" value="1"/>
</dbReference>
<feature type="signal peptide" evidence="1">
    <location>
        <begin position="1"/>
        <end position="20"/>
    </location>
</feature>
<dbReference type="GO" id="GO:0016491">
    <property type="term" value="F:oxidoreductase activity"/>
    <property type="evidence" value="ECO:0007669"/>
    <property type="project" value="UniProtKB-KW"/>
</dbReference>
<sequence length="404" mass="43650">MNNRIFLLLTGVTLASTAFGQSASTQTSGLAPVETKEPNSAYKSAFTGQTRIAGVKTATSYEGKVLSEGLKSPWGITSLPDGRLLITQKEGTMRIATATGQLSEPITGLPKVNSAGQGGLLGVRVDPDFAKNRMVYWVFSEPLADGNLTAVAKGKLSADEKKMEGATVIYRATPAYNGNLHYGGRILIDKSGNLVISTGERSDKVTRPQAQSINSGLGKVIRITKDGKPAAGNPFAGQADARPELYSYGHRNVQGLALHPVTGDLWETEFGPRGGDELNRIEAGKNYGWPTITYGIEYNGSKVGDAIQQKEGLQQPVYYWDPSVSPSGITFYSGSRIPEWKNNLFIGSLSGMHIVRLVIQNNKVVGEERLLAGEFQRFRDVTEGKDGALYAVTDQGRLYRIDKK</sequence>
<gene>
    <name evidence="3" type="ORF">ACFPMF_13180</name>
</gene>
<protein>
    <submittedName>
        <fullName evidence="3">PQQ-dependent sugar dehydrogenase</fullName>
        <ecNumber evidence="3">1.1.5.-</ecNumber>
    </submittedName>
</protein>
<dbReference type="RefSeq" id="WP_379845538.1">
    <property type="nucleotide sequence ID" value="NZ_JBHSMA010000003.1"/>
</dbReference>
<dbReference type="PANTHER" id="PTHR19328">
    <property type="entry name" value="HEDGEHOG-INTERACTING PROTEIN"/>
    <property type="match status" value="1"/>
</dbReference>
<accession>A0ABW0IFX8</accession>
<name>A0ABW0IFX8_9BACT</name>
<dbReference type="InterPro" id="IPR012938">
    <property type="entry name" value="Glc/Sorbosone_DH"/>
</dbReference>
<keyword evidence="3" id="KW-0560">Oxidoreductase</keyword>
<evidence type="ECO:0000313" key="3">
    <source>
        <dbReference type="EMBL" id="MFC5410272.1"/>
    </source>
</evidence>